<evidence type="ECO:0000313" key="4">
    <source>
        <dbReference type="EMBL" id="KAF2280116.1"/>
    </source>
</evidence>
<proteinExistence type="predicted"/>
<feature type="compositionally biased region" description="Basic and acidic residues" evidence="2">
    <location>
        <begin position="201"/>
        <end position="210"/>
    </location>
</feature>
<dbReference type="PANTHER" id="PTHR47251">
    <property type="entry name" value="FINGER DOMAIN PROTEIN, PUTATIVE (AFU_ORTHOLOGUE AFUA_3G04180)-RELATED"/>
    <property type="match status" value="1"/>
</dbReference>
<organism evidence="4 5">
    <name type="scientific">Westerdykella ornata</name>
    <dbReference type="NCBI Taxonomy" id="318751"/>
    <lineage>
        <taxon>Eukaryota</taxon>
        <taxon>Fungi</taxon>
        <taxon>Dikarya</taxon>
        <taxon>Ascomycota</taxon>
        <taxon>Pezizomycotina</taxon>
        <taxon>Dothideomycetes</taxon>
        <taxon>Pleosporomycetidae</taxon>
        <taxon>Pleosporales</taxon>
        <taxon>Sporormiaceae</taxon>
        <taxon>Westerdykella</taxon>
    </lineage>
</organism>
<dbReference type="InterPro" id="IPR013087">
    <property type="entry name" value="Znf_C2H2_type"/>
</dbReference>
<accession>A0A6A6JWK0</accession>
<keyword evidence="5" id="KW-1185">Reference proteome</keyword>
<gene>
    <name evidence="4" type="ORF">EI97DRAFT_455041</name>
</gene>
<name>A0A6A6JWK0_WESOR</name>
<feature type="domain" description="C2H2-type" evidence="3">
    <location>
        <begin position="16"/>
        <end position="45"/>
    </location>
</feature>
<evidence type="ECO:0000256" key="2">
    <source>
        <dbReference type="SAM" id="MobiDB-lite"/>
    </source>
</evidence>
<feature type="compositionally biased region" description="Basic and acidic residues" evidence="2">
    <location>
        <begin position="31"/>
        <end position="72"/>
    </location>
</feature>
<dbReference type="PROSITE" id="PS00028">
    <property type="entry name" value="ZINC_FINGER_C2H2_1"/>
    <property type="match status" value="1"/>
</dbReference>
<protein>
    <recommendedName>
        <fullName evidence="3">C2H2-type domain-containing protein</fullName>
    </recommendedName>
</protein>
<dbReference type="PANTHER" id="PTHR47251:SF1">
    <property type="entry name" value="FINGER DOMAIN PROTEIN, PUTATIVE (AFU_ORTHOLOGUE AFUA_3G04180)-RELATED"/>
    <property type="match status" value="1"/>
</dbReference>
<dbReference type="GO" id="GO:0008270">
    <property type="term" value="F:zinc ion binding"/>
    <property type="evidence" value="ECO:0007669"/>
    <property type="project" value="UniProtKB-KW"/>
</dbReference>
<reference evidence="4" key="1">
    <citation type="journal article" date="2020" name="Stud. Mycol.">
        <title>101 Dothideomycetes genomes: a test case for predicting lifestyles and emergence of pathogens.</title>
        <authorList>
            <person name="Haridas S."/>
            <person name="Albert R."/>
            <person name="Binder M."/>
            <person name="Bloem J."/>
            <person name="Labutti K."/>
            <person name="Salamov A."/>
            <person name="Andreopoulos B."/>
            <person name="Baker S."/>
            <person name="Barry K."/>
            <person name="Bills G."/>
            <person name="Bluhm B."/>
            <person name="Cannon C."/>
            <person name="Castanera R."/>
            <person name="Culley D."/>
            <person name="Daum C."/>
            <person name="Ezra D."/>
            <person name="Gonzalez J."/>
            <person name="Henrissat B."/>
            <person name="Kuo A."/>
            <person name="Liang C."/>
            <person name="Lipzen A."/>
            <person name="Lutzoni F."/>
            <person name="Magnuson J."/>
            <person name="Mondo S."/>
            <person name="Nolan M."/>
            <person name="Ohm R."/>
            <person name="Pangilinan J."/>
            <person name="Park H.-J."/>
            <person name="Ramirez L."/>
            <person name="Alfaro M."/>
            <person name="Sun H."/>
            <person name="Tritt A."/>
            <person name="Yoshinaga Y."/>
            <person name="Zwiers L.-H."/>
            <person name="Turgeon B."/>
            <person name="Goodwin S."/>
            <person name="Spatafora J."/>
            <person name="Crous P."/>
            <person name="Grigoriev I."/>
        </authorList>
    </citation>
    <scope>NUCLEOTIDE SEQUENCE</scope>
    <source>
        <strain evidence="4">CBS 379.55</strain>
    </source>
</reference>
<dbReference type="OrthoDB" id="4822at2759"/>
<evidence type="ECO:0000256" key="1">
    <source>
        <dbReference type="PROSITE-ProRule" id="PRU00042"/>
    </source>
</evidence>
<evidence type="ECO:0000259" key="3">
    <source>
        <dbReference type="PROSITE" id="PS50157"/>
    </source>
</evidence>
<feature type="region of interest" description="Disordered" evidence="2">
    <location>
        <begin position="165"/>
        <end position="210"/>
    </location>
</feature>
<sequence>MPPRRNVAPPNAVRQFVCDICDKGYPRQPDFENHLRSYDHNHRQRLLDMKKITARSEQERGERKRGPDHSKAIDGPSKRVAGAPRFTRVGDTALTGATSARFTKVGPPPSTTKIEPERTPAEGASQQADATAHNSKEGDGDRIAMLLEKQDRVQKGPQGLKELNANKEKQSADEPFPPRGLIQDQQEHETDDRFEETENAVEERDDKAKSTDMIEEVITWEQYDFTKPTGCDHATCPGCRIDGIGDGGDVFPTGMGDDTGAPPFGMQALKSVETA</sequence>
<keyword evidence="1" id="KW-0863">Zinc-finger</keyword>
<dbReference type="GeneID" id="54553781"/>
<dbReference type="Proteomes" id="UP000800097">
    <property type="component" value="Unassembled WGS sequence"/>
</dbReference>
<keyword evidence="1" id="KW-0862">Zinc</keyword>
<feature type="region of interest" description="Disordered" evidence="2">
    <location>
        <begin position="31"/>
        <end position="139"/>
    </location>
</feature>
<feature type="compositionally biased region" description="Polar residues" evidence="2">
    <location>
        <begin position="124"/>
        <end position="133"/>
    </location>
</feature>
<dbReference type="RefSeq" id="XP_033657654.1">
    <property type="nucleotide sequence ID" value="XM_033800606.1"/>
</dbReference>
<dbReference type="PROSITE" id="PS50157">
    <property type="entry name" value="ZINC_FINGER_C2H2_2"/>
    <property type="match status" value="1"/>
</dbReference>
<dbReference type="SUPFAM" id="SSF57667">
    <property type="entry name" value="beta-beta-alpha zinc fingers"/>
    <property type="match status" value="1"/>
</dbReference>
<dbReference type="InterPro" id="IPR036236">
    <property type="entry name" value="Znf_C2H2_sf"/>
</dbReference>
<dbReference type="AlphaFoldDB" id="A0A6A6JWK0"/>
<keyword evidence="1" id="KW-0479">Metal-binding</keyword>
<evidence type="ECO:0000313" key="5">
    <source>
        <dbReference type="Proteomes" id="UP000800097"/>
    </source>
</evidence>
<dbReference type="EMBL" id="ML986485">
    <property type="protein sequence ID" value="KAF2280116.1"/>
    <property type="molecule type" value="Genomic_DNA"/>
</dbReference>